<dbReference type="GO" id="GO:0010091">
    <property type="term" value="P:trichome branching"/>
    <property type="evidence" value="ECO:0007669"/>
    <property type="project" value="UniProtKB-ARBA"/>
</dbReference>
<accession>A0A7S0CQN5</accession>
<dbReference type="GO" id="GO:0000785">
    <property type="term" value="C:chromatin"/>
    <property type="evidence" value="ECO:0007669"/>
    <property type="project" value="TreeGrafter"/>
</dbReference>
<dbReference type="InterPro" id="IPR006818">
    <property type="entry name" value="ASF1-like"/>
</dbReference>
<dbReference type="GO" id="GO:0042393">
    <property type="term" value="F:histone binding"/>
    <property type="evidence" value="ECO:0007669"/>
    <property type="project" value="TreeGrafter"/>
</dbReference>
<evidence type="ECO:0000256" key="6">
    <source>
        <dbReference type="ARBA" id="ARBA00023242"/>
    </source>
</evidence>
<dbReference type="GO" id="GO:0031567">
    <property type="term" value="P:mitotic cell size control checkpoint signaling"/>
    <property type="evidence" value="ECO:0007669"/>
    <property type="project" value="UniProtKB-ARBA"/>
</dbReference>
<dbReference type="EMBL" id="HBEN01001448">
    <property type="protein sequence ID" value="CAD8430923.1"/>
    <property type="molecule type" value="Transcribed_RNA"/>
</dbReference>
<dbReference type="Pfam" id="PF04729">
    <property type="entry name" value="ASF1_hist_chap"/>
    <property type="match status" value="1"/>
</dbReference>
<proteinExistence type="inferred from homology"/>
<keyword evidence="5" id="KW-0143">Chaperone</keyword>
<dbReference type="SUPFAM" id="SSF101546">
    <property type="entry name" value="ASF1-like"/>
    <property type="match status" value="1"/>
</dbReference>
<name>A0A7S0CQN5_MICPS</name>
<evidence type="ECO:0000256" key="4">
    <source>
        <dbReference type="ARBA" id="ARBA00023163"/>
    </source>
</evidence>
<comment type="subcellular location">
    <subcellularLocation>
        <location evidence="1">Nucleus</location>
    </subcellularLocation>
</comment>
<evidence type="ECO:0000256" key="1">
    <source>
        <dbReference type="ARBA" id="ARBA00004123"/>
    </source>
</evidence>
<sequence>MSAINVTQVQVLDNPQFFVNPLQFEIQYECLQNLANDLEWKLTYVGSAEDDAHDQVLDTVLVGPVGVGSYKFVFQADPPDVTKIPQSDVLGVTVLLLTCSYNDTEFIRVGYYVNNEYADEELREDPPATVKLDRVVRNILAEKPRVTRFPCEFDAPAIPNAGEMDEEETENQPVGGDGMAAGAMAAGVYDQNQQMMYGAAGAYAAAQFAAAGECAPDAGVSMAAPHVGFGYGGAPAGHGLAEMPGARY</sequence>
<keyword evidence="6" id="KW-0539">Nucleus</keyword>
<evidence type="ECO:0000256" key="2">
    <source>
        <dbReference type="ARBA" id="ARBA00006051"/>
    </source>
</evidence>
<dbReference type="InterPro" id="IPR036747">
    <property type="entry name" value="ASF1-like_sf"/>
</dbReference>
<evidence type="ECO:0000256" key="5">
    <source>
        <dbReference type="ARBA" id="ARBA00023186"/>
    </source>
</evidence>
<organism evidence="7">
    <name type="scientific">Micromonas pusilla</name>
    <name type="common">Picoplanktonic green alga</name>
    <name type="synonym">Chromulina pusilla</name>
    <dbReference type="NCBI Taxonomy" id="38833"/>
    <lineage>
        <taxon>Eukaryota</taxon>
        <taxon>Viridiplantae</taxon>
        <taxon>Chlorophyta</taxon>
        <taxon>Mamiellophyceae</taxon>
        <taxon>Mamiellales</taxon>
        <taxon>Mamiellaceae</taxon>
        <taxon>Micromonas</taxon>
    </lineage>
</organism>
<dbReference type="AlphaFoldDB" id="A0A7S0CQN5"/>
<keyword evidence="4" id="KW-0804">Transcription</keyword>
<keyword evidence="3" id="KW-0805">Transcription regulation</keyword>
<dbReference type="PANTHER" id="PTHR12040">
    <property type="entry name" value="ANTI-SILENCING PROTEIN 1"/>
    <property type="match status" value="1"/>
</dbReference>
<reference evidence="7" key="1">
    <citation type="submission" date="2021-01" db="EMBL/GenBank/DDBJ databases">
        <authorList>
            <person name="Corre E."/>
            <person name="Pelletier E."/>
            <person name="Niang G."/>
            <person name="Scheremetjew M."/>
            <person name="Finn R."/>
            <person name="Kale V."/>
            <person name="Holt S."/>
            <person name="Cochrane G."/>
            <person name="Meng A."/>
            <person name="Brown T."/>
            <person name="Cohen L."/>
        </authorList>
    </citation>
    <scope>NUCLEOTIDE SEQUENCE</scope>
    <source>
        <strain evidence="7">CCAC1681</strain>
    </source>
</reference>
<dbReference type="GO" id="GO:0006335">
    <property type="term" value="P:DNA replication-dependent chromatin assembly"/>
    <property type="evidence" value="ECO:0007669"/>
    <property type="project" value="TreeGrafter"/>
</dbReference>
<evidence type="ECO:0000313" key="7">
    <source>
        <dbReference type="EMBL" id="CAD8430923.1"/>
    </source>
</evidence>
<dbReference type="PANTHER" id="PTHR12040:SF0">
    <property type="entry name" value="HISTONE CHAPERONE ASF1"/>
    <property type="match status" value="1"/>
</dbReference>
<gene>
    <name evidence="7" type="ORF">MSP1401_LOCUS1189</name>
</gene>
<dbReference type="Gene3D" id="2.60.40.1490">
    <property type="entry name" value="Histone chaperone ASF1-like"/>
    <property type="match status" value="1"/>
</dbReference>
<evidence type="ECO:0000256" key="3">
    <source>
        <dbReference type="ARBA" id="ARBA00023015"/>
    </source>
</evidence>
<dbReference type="GO" id="GO:0005634">
    <property type="term" value="C:nucleus"/>
    <property type="evidence" value="ECO:0007669"/>
    <property type="project" value="UniProtKB-SubCell"/>
</dbReference>
<evidence type="ECO:0008006" key="8">
    <source>
        <dbReference type="Google" id="ProtNLM"/>
    </source>
</evidence>
<dbReference type="FunFam" id="2.60.40.1490:FF:000001">
    <property type="entry name" value="Histone chaperone ASF1"/>
    <property type="match status" value="1"/>
</dbReference>
<comment type="similarity">
    <text evidence="2">Belongs to the ASF1 family.</text>
</comment>
<protein>
    <recommendedName>
        <fullName evidence="8">Histone chaperone</fullName>
    </recommendedName>
</protein>